<proteinExistence type="predicted"/>
<keyword evidence="3 4" id="KW-0408">Iron</keyword>
<dbReference type="Gene3D" id="1.10.760.10">
    <property type="entry name" value="Cytochrome c-like domain"/>
    <property type="match status" value="1"/>
</dbReference>
<dbReference type="Proteomes" id="UP000503264">
    <property type="component" value="Chromosome"/>
</dbReference>
<evidence type="ECO:0000256" key="2">
    <source>
        <dbReference type="ARBA" id="ARBA00022723"/>
    </source>
</evidence>
<evidence type="ECO:0000256" key="4">
    <source>
        <dbReference type="PROSITE-ProRule" id="PRU00433"/>
    </source>
</evidence>
<accession>A0A6G5QGW6</accession>
<keyword evidence="1 4" id="KW-0349">Heme</keyword>
<evidence type="ECO:0000256" key="3">
    <source>
        <dbReference type="ARBA" id="ARBA00023004"/>
    </source>
</evidence>
<keyword evidence="7" id="KW-1185">Reference proteome</keyword>
<evidence type="ECO:0000313" key="6">
    <source>
        <dbReference type="EMBL" id="QCD44817.1"/>
    </source>
</evidence>
<dbReference type="RefSeq" id="WP_171993769.1">
    <property type="nucleotide sequence ID" value="NZ_CP012542.1"/>
</dbReference>
<name>A0A6G5QGW6_9BACT</name>
<reference evidence="6 7" key="1">
    <citation type="submission" date="2016-07" db="EMBL/GenBank/DDBJ databases">
        <title>Comparative genomics of the Campylobacter concisus group.</title>
        <authorList>
            <person name="Miller W.G."/>
            <person name="Yee E."/>
            <person name="Chapman M.H."/>
            <person name="Huynh S."/>
            <person name="Bono J.L."/>
            <person name="On S.L.W."/>
            <person name="StLeger J."/>
            <person name="Foster G."/>
            <person name="Parker C.T."/>
        </authorList>
    </citation>
    <scope>NUCLEOTIDE SEQUENCE [LARGE SCALE GENOMIC DNA]</scope>
    <source>
        <strain evidence="6 7">CCUG 21559</strain>
    </source>
</reference>
<dbReference type="Pfam" id="PF00034">
    <property type="entry name" value="Cytochrom_C"/>
    <property type="match status" value="1"/>
</dbReference>
<dbReference type="InterPro" id="IPR036909">
    <property type="entry name" value="Cyt_c-like_dom_sf"/>
</dbReference>
<dbReference type="PROSITE" id="PS51007">
    <property type="entry name" value="CYTC"/>
    <property type="match status" value="1"/>
</dbReference>
<feature type="domain" description="Cytochrome c" evidence="5">
    <location>
        <begin position="78"/>
        <end position="162"/>
    </location>
</feature>
<dbReference type="SUPFAM" id="SSF46626">
    <property type="entry name" value="Cytochrome c"/>
    <property type="match status" value="1"/>
</dbReference>
<dbReference type="GO" id="GO:0009055">
    <property type="term" value="F:electron transfer activity"/>
    <property type="evidence" value="ECO:0007669"/>
    <property type="project" value="InterPro"/>
</dbReference>
<dbReference type="GO" id="GO:0020037">
    <property type="term" value="F:heme binding"/>
    <property type="evidence" value="ECO:0007669"/>
    <property type="project" value="InterPro"/>
</dbReference>
<evidence type="ECO:0000313" key="7">
    <source>
        <dbReference type="Proteomes" id="UP000503264"/>
    </source>
</evidence>
<protein>
    <submittedName>
        <fullName evidence="6">Cytochrome c</fullName>
    </submittedName>
</protein>
<keyword evidence="2 4" id="KW-0479">Metal-binding</keyword>
<organism evidence="6 7">
    <name type="scientific">Campylobacter mucosalis CCUG 21559</name>
    <dbReference type="NCBI Taxonomy" id="1032067"/>
    <lineage>
        <taxon>Bacteria</taxon>
        <taxon>Pseudomonadati</taxon>
        <taxon>Campylobacterota</taxon>
        <taxon>Epsilonproteobacteria</taxon>
        <taxon>Campylobacterales</taxon>
        <taxon>Campylobacteraceae</taxon>
        <taxon>Campylobacter</taxon>
    </lineage>
</organism>
<evidence type="ECO:0000256" key="1">
    <source>
        <dbReference type="ARBA" id="ARBA00022617"/>
    </source>
</evidence>
<dbReference type="AlphaFoldDB" id="A0A6G5QGW6"/>
<gene>
    <name evidence="6" type="ORF">CMUC_1034</name>
</gene>
<sequence>MKIFKSLCTVCIFGVCAFGASEVYYIRANGNFGKQLSEMAKQYASENNKTVEVFVDEDPRRYKDTRILKAGVDRKGRYSASLGKELFQNQCASCHGDDATKRPGGIRQPLSSMDAKDIEDAIVAYRSDSSFGGSMKSVMQGIAKTISNNDLGAIIAHLKGKDAYAGDIAQENKPVSTEKKQGSYLR</sequence>
<dbReference type="InterPro" id="IPR009056">
    <property type="entry name" value="Cyt_c-like_dom"/>
</dbReference>
<dbReference type="EMBL" id="CP012542">
    <property type="protein sequence ID" value="QCD44817.1"/>
    <property type="molecule type" value="Genomic_DNA"/>
</dbReference>
<evidence type="ECO:0000259" key="5">
    <source>
        <dbReference type="PROSITE" id="PS51007"/>
    </source>
</evidence>
<dbReference type="GO" id="GO:0046872">
    <property type="term" value="F:metal ion binding"/>
    <property type="evidence" value="ECO:0007669"/>
    <property type="project" value="UniProtKB-KW"/>
</dbReference>